<dbReference type="InterPro" id="IPR004839">
    <property type="entry name" value="Aminotransferase_I/II_large"/>
</dbReference>
<sequence length="361" mass="41517">MIDNMLKLARINIQKLKPYQSARRIGGEHGDIWLNANESPISVLFKLKKKSFNRYPECQPLNLISAYANYSNLCNDQILVTRGADEGIELLIKAFCEPGKDAIIYCPPTYDMYRINAKIYGVEVKEVPTIKNSWQLDILNIKLNLDKVKLIYICNPNNPTGNVVFKKDLLFLLKITLGTALIIIDEAYIEFFPQESMSFYLKDYPNLIILRTLSKAFALAGIRCGFTLARKDVIDILNKVISPYPIPVPVSDIAIQALEKDAIKTMKSRVSDLNANRTWLVNKLKKISCVKKIFDSSANYILVQFFMFEKVFCTLWEQGIIVRNQSDKINLNQCLRISIGTRMECERLIEEIQFFSKKFHF</sequence>
<dbReference type="UniPathway" id="UPA00031">
    <property type="reaction ID" value="UER00012"/>
</dbReference>
<evidence type="ECO:0000256" key="12">
    <source>
        <dbReference type="ARBA" id="ARBA00030262"/>
    </source>
</evidence>
<evidence type="ECO:0000256" key="3">
    <source>
        <dbReference type="ARBA" id="ARBA00007970"/>
    </source>
</evidence>
<protein>
    <recommendedName>
        <fullName evidence="6 14">Histidinol-phosphate aminotransferase</fullName>
        <ecNumber evidence="5 14">2.6.1.9</ecNumber>
    </recommendedName>
    <alternativeName>
        <fullName evidence="12 14">Imidazole acetol-phosphate transaminase</fullName>
    </alternativeName>
</protein>
<evidence type="ECO:0000259" key="15">
    <source>
        <dbReference type="Pfam" id="PF00155"/>
    </source>
</evidence>
<organism evidence="16 17">
    <name type="scientific">Buchnera aphidicola str. USDA</name>
    <name type="common">Myzus persicae</name>
    <dbReference type="NCBI Taxonomy" id="1009856"/>
    <lineage>
        <taxon>Bacteria</taxon>
        <taxon>Pseudomonadati</taxon>
        <taxon>Pseudomonadota</taxon>
        <taxon>Gammaproteobacteria</taxon>
        <taxon>Enterobacterales</taxon>
        <taxon>Erwiniaceae</taxon>
        <taxon>Buchnera</taxon>
    </lineage>
</organism>
<evidence type="ECO:0000256" key="9">
    <source>
        <dbReference type="ARBA" id="ARBA00022679"/>
    </source>
</evidence>
<dbReference type="PANTHER" id="PTHR42885:SF2">
    <property type="entry name" value="HISTIDINOL-PHOSPHATE AMINOTRANSFERASE"/>
    <property type="match status" value="1"/>
</dbReference>
<dbReference type="Gene3D" id="3.90.1150.10">
    <property type="entry name" value="Aspartate Aminotransferase, domain 1"/>
    <property type="match status" value="1"/>
</dbReference>
<feature type="modified residue" description="N6-(pyridoxal phosphate)lysine" evidence="14">
    <location>
        <position position="215"/>
    </location>
</feature>
<dbReference type="InterPro" id="IPR001917">
    <property type="entry name" value="Aminotrans_II_pyridoxalP_BS"/>
</dbReference>
<dbReference type="CDD" id="cd00609">
    <property type="entry name" value="AAT_like"/>
    <property type="match status" value="1"/>
</dbReference>
<dbReference type="NCBIfam" id="TIGR01141">
    <property type="entry name" value="hisC"/>
    <property type="match status" value="1"/>
</dbReference>
<comment type="subunit">
    <text evidence="4 14">Homodimer.</text>
</comment>
<dbReference type="GO" id="GO:0000105">
    <property type="term" value="P:L-histidine biosynthetic process"/>
    <property type="evidence" value="ECO:0007669"/>
    <property type="project" value="UniProtKB-UniRule"/>
</dbReference>
<evidence type="ECO:0000256" key="6">
    <source>
        <dbReference type="ARBA" id="ARBA00018048"/>
    </source>
</evidence>
<dbReference type="Proteomes" id="UP000019087">
    <property type="component" value="Chromosome"/>
</dbReference>
<feature type="domain" description="Aminotransferase class I/classII large" evidence="15">
    <location>
        <begin position="46"/>
        <end position="352"/>
    </location>
</feature>
<dbReference type="InterPro" id="IPR015424">
    <property type="entry name" value="PyrdxlP-dep_Trfase"/>
</dbReference>
<comment type="cofactor">
    <cofactor evidence="1 14">
        <name>pyridoxal 5'-phosphate</name>
        <dbReference type="ChEBI" id="CHEBI:597326"/>
    </cofactor>
</comment>
<evidence type="ECO:0000313" key="16">
    <source>
        <dbReference type="EMBL" id="AHG60268.1"/>
    </source>
</evidence>
<dbReference type="EMBL" id="CP002697">
    <property type="protein sequence ID" value="AHG60268.1"/>
    <property type="molecule type" value="Genomic_DNA"/>
</dbReference>
<keyword evidence="9 14" id="KW-0808">Transferase</keyword>
<dbReference type="SUPFAM" id="SSF53383">
    <property type="entry name" value="PLP-dependent transferases"/>
    <property type="match status" value="1"/>
</dbReference>
<dbReference type="EC" id="2.6.1.9" evidence="5 14"/>
<reference evidence="16 17" key="1">
    <citation type="journal article" date="2013" name="BMC Genomics">
        <title>Comparative analysis of genome sequences from four strains of the Buchnera aphidicola Mp endosymbion of the green peach aphid, Myzus persicae.</title>
        <authorList>
            <person name="Jiang Z."/>
            <person name="Jones D.H."/>
            <person name="Khuri S."/>
            <person name="Tsinoremas N.F."/>
            <person name="Wyss T."/>
            <person name="Jander G."/>
            <person name="Wilson A.C."/>
        </authorList>
    </citation>
    <scope>NUCLEOTIDE SEQUENCE [LARGE SCALE GENOMIC DNA]</scope>
    <source>
        <strain evidence="17">str. USDA (Myzus persicae)</strain>
    </source>
</reference>
<comment type="catalytic activity">
    <reaction evidence="13 14">
        <text>L-histidinol phosphate + 2-oxoglutarate = 3-(imidazol-4-yl)-2-oxopropyl phosphate + L-glutamate</text>
        <dbReference type="Rhea" id="RHEA:23744"/>
        <dbReference type="ChEBI" id="CHEBI:16810"/>
        <dbReference type="ChEBI" id="CHEBI:29985"/>
        <dbReference type="ChEBI" id="CHEBI:57766"/>
        <dbReference type="ChEBI" id="CHEBI:57980"/>
        <dbReference type="EC" id="2.6.1.9"/>
    </reaction>
</comment>
<evidence type="ECO:0000256" key="11">
    <source>
        <dbReference type="ARBA" id="ARBA00023102"/>
    </source>
</evidence>
<dbReference type="PANTHER" id="PTHR42885">
    <property type="entry name" value="HISTIDINOL-PHOSPHATE AMINOTRANSFERASE-RELATED"/>
    <property type="match status" value="1"/>
</dbReference>
<dbReference type="RefSeq" id="WP_025384565.1">
    <property type="nucleotide sequence ID" value="NZ_CP002697.1"/>
</dbReference>
<name>W0P5E8_BUCMP</name>
<evidence type="ECO:0000256" key="7">
    <source>
        <dbReference type="ARBA" id="ARBA00022576"/>
    </source>
</evidence>
<keyword evidence="8 14" id="KW-0028">Amino-acid biosynthesis</keyword>
<dbReference type="HAMAP" id="MF_01023">
    <property type="entry name" value="HisC_aminotrans_2"/>
    <property type="match status" value="1"/>
</dbReference>
<dbReference type="GO" id="GO:0004400">
    <property type="term" value="F:histidinol-phosphate transaminase activity"/>
    <property type="evidence" value="ECO:0007669"/>
    <property type="project" value="UniProtKB-UniRule"/>
</dbReference>
<proteinExistence type="inferred from homology"/>
<evidence type="ECO:0000256" key="4">
    <source>
        <dbReference type="ARBA" id="ARBA00011738"/>
    </source>
</evidence>
<accession>W0P5E8</accession>
<gene>
    <name evidence="16" type="primary">hisc</name>
    <name evidence="14" type="synonym">hisC</name>
    <name evidence="16" type="ORF">BUMPUSDA_CDS00493</name>
</gene>
<evidence type="ECO:0000256" key="5">
    <source>
        <dbReference type="ARBA" id="ARBA00012748"/>
    </source>
</evidence>
<dbReference type="AlphaFoldDB" id="W0P5E8"/>
<dbReference type="InterPro" id="IPR015421">
    <property type="entry name" value="PyrdxlP-dep_Trfase_major"/>
</dbReference>
<keyword evidence="10 14" id="KW-0663">Pyridoxal phosphate</keyword>
<evidence type="ECO:0000256" key="1">
    <source>
        <dbReference type="ARBA" id="ARBA00001933"/>
    </source>
</evidence>
<dbReference type="GO" id="GO:0030170">
    <property type="term" value="F:pyridoxal phosphate binding"/>
    <property type="evidence" value="ECO:0007669"/>
    <property type="project" value="InterPro"/>
</dbReference>
<dbReference type="KEGG" id="bapu:BUMPUSDA_CDS00493"/>
<dbReference type="PROSITE" id="PS00599">
    <property type="entry name" value="AA_TRANSFER_CLASS_2"/>
    <property type="match status" value="1"/>
</dbReference>
<evidence type="ECO:0000256" key="8">
    <source>
        <dbReference type="ARBA" id="ARBA00022605"/>
    </source>
</evidence>
<dbReference type="InterPro" id="IPR015422">
    <property type="entry name" value="PyrdxlP-dep_Trfase_small"/>
</dbReference>
<comment type="similarity">
    <text evidence="3 14">Belongs to the class-II pyridoxal-phosphate-dependent aminotransferase family. Histidinol-phosphate aminotransferase subfamily.</text>
</comment>
<evidence type="ECO:0000313" key="17">
    <source>
        <dbReference type="Proteomes" id="UP000019087"/>
    </source>
</evidence>
<evidence type="ECO:0000256" key="2">
    <source>
        <dbReference type="ARBA" id="ARBA00005011"/>
    </source>
</evidence>
<dbReference type="InterPro" id="IPR005861">
    <property type="entry name" value="HisP_aminotrans"/>
</dbReference>
<dbReference type="HOGENOM" id="CLU_017584_3_1_6"/>
<evidence type="ECO:0000256" key="10">
    <source>
        <dbReference type="ARBA" id="ARBA00022898"/>
    </source>
</evidence>
<evidence type="ECO:0000256" key="13">
    <source>
        <dbReference type="ARBA" id="ARBA00047481"/>
    </source>
</evidence>
<comment type="pathway">
    <text evidence="2 14">Amino-acid biosynthesis; L-histidine biosynthesis; L-histidine from 5-phospho-alpha-D-ribose 1-diphosphate: step 7/9.</text>
</comment>
<dbReference type="Pfam" id="PF00155">
    <property type="entry name" value="Aminotran_1_2"/>
    <property type="match status" value="1"/>
</dbReference>
<dbReference type="Gene3D" id="3.40.640.10">
    <property type="entry name" value="Type I PLP-dependent aspartate aminotransferase-like (Major domain)"/>
    <property type="match status" value="1"/>
</dbReference>
<dbReference type="PATRIC" id="fig|1009856.3.peg.92"/>
<keyword evidence="7 14" id="KW-0032">Aminotransferase</keyword>
<keyword evidence="11 14" id="KW-0368">Histidine biosynthesis</keyword>
<evidence type="ECO:0000256" key="14">
    <source>
        <dbReference type="HAMAP-Rule" id="MF_01023"/>
    </source>
</evidence>